<dbReference type="InterPro" id="IPR011701">
    <property type="entry name" value="MFS"/>
</dbReference>
<dbReference type="InterPro" id="IPR036259">
    <property type="entry name" value="MFS_trans_sf"/>
</dbReference>
<evidence type="ECO:0000256" key="7">
    <source>
        <dbReference type="SAM" id="MobiDB-lite"/>
    </source>
</evidence>
<feature type="transmembrane region" description="Helical" evidence="8">
    <location>
        <begin position="472"/>
        <end position="490"/>
    </location>
</feature>
<accession>A0ABZ1BYP6</accession>
<feature type="transmembrane region" description="Helical" evidence="8">
    <location>
        <begin position="225"/>
        <end position="242"/>
    </location>
</feature>
<feature type="domain" description="Major facilitator superfamily (MFS) profile" evidence="9">
    <location>
        <begin position="9"/>
        <end position="494"/>
    </location>
</feature>
<feature type="transmembrane region" description="Helical" evidence="8">
    <location>
        <begin position="160"/>
        <end position="179"/>
    </location>
</feature>
<feature type="transmembrane region" description="Helical" evidence="8">
    <location>
        <begin position="34"/>
        <end position="53"/>
    </location>
</feature>
<dbReference type="NCBIfam" id="TIGR00711">
    <property type="entry name" value="efflux_EmrB"/>
    <property type="match status" value="1"/>
</dbReference>
<dbReference type="EMBL" id="CP141615">
    <property type="protein sequence ID" value="WRP17921.1"/>
    <property type="molecule type" value="Genomic_DNA"/>
</dbReference>
<dbReference type="InterPro" id="IPR020846">
    <property type="entry name" value="MFS_dom"/>
</dbReference>
<evidence type="ECO:0000256" key="3">
    <source>
        <dbReference type="ARBA" id="ARBA00022475"/>
    </source>
</evidence>
<keyword evidence="4 8" id="KW-0812">Transmembrane</keyword>
<feature type="region of interest" description="Disordered" evidence="7">
    <location>
        <begin position="499"/>
        <end position="538"/>
    </location>
</feature>
<feature type="transmembrane region" description="Helical" evidence="8">
    <location>
        <begin position="401"/>
        <end position="421"/>
    </location>
</feature>
<evidence type="ECO:0000256" key="6">
    <source>
        <dbReference type="ARBA" id="ARBA00023136"/>
    </source>
</evidence>
<dbReference type="PROSITE" id="PS50850">
    <property type="entry name" value="MFS"/>
    <property type="match status" value="1"/>
</dbReference>
<gene>
    <name evidence="10" type="ORF">U7230_02600</name>
</gene>
<evidence type="ECO:0000256" key="5">
    <source>
        <dbReference type="ARBA" id="ARBA00022989"/>
    </source>
</evidence>
<keyword evidence="5 8" id="KW-1133">Transmembrane helix</keyword>
<dbReference type="Gene3D" id="1.20.1250.20">
    <property type="entry name" value="MFS general substrate transporter like domains"/>
    <property type="match status" value="1"/>
</dbReference>
<dbReference type="Gene3D" id="1.20.1720.10">
    <property type="entry name" value="Multidrug resistance protein D"/>
    <property type="match status" value="1"/>
</dbReference>
<feature type="transmembrane region" description="Helical" evidence="8">
    <location>
        <begin position="191"/>
        <end position="213"/>
    </location>
</feature>
<keyword evidence="3" id="KW-1003">Cell membrane</keyword>
<feature type="transmembrane region" description="Helical" evidence="8">
    <location>
        <begin position="328"/>
        <end position="346"/>
    </location>
</feature>
<feature type="transmembrane region" description="Helical" evidence="8">
    <location>
        <begin position="303"/>
        <end position="321"/>
    </location>
</feature>
<feature type="transmembrane region" description="Helical" evidence="8">
    <location>
        <begin position="263"/>
        <end position="283"/>
    </location>
</feature>
<proteinExistence type="predicted"/>
<keyword evidence="2" id="KW-0813">Transport</keyword>
<evidence type="ECO:0000313" key="10">
    <source>
        <dbReference type="EMBL" id="WRP17921.1"/>
    </source>
</evidence>
<dbReference type="SUPFAM" id="SSF103473">
    <property type="entry name" value="MFS general substrate transporter"/>
    <property type="match status" value="1"/>
</dbReference>
<dbReference type="InterPro" id="IPR004638">
    <property type="entry name" value="EmrB-like"/>
</dbReference>
<dbReference type="PANTHER" id="PTHR23501:SF191">
    <property type="entry name" value="VACUOLAR BASIC AMINO ACID TRANSPORTER 4"/>
    <property type="match status" value="1"/>
</dbReference>
<dbReference type="Pfam" id="PF07690">
    <property type="entry name" value="MFS_1"/>
    <property type="match status" value="1"/>
</dbReference>
<reference evidence="10 11" key="1">
    <citation type="journal article" date="2024" name="Front. Microbiol.">
        <title>Novel thermophilic genera Geochorda gen. nov. and Carboxydochorda gen. nov. from the deep terrestrial subsurface reveal the ecophysiological diversity in the class Limnochordia.</title>
        <authorList>
            <person name="Karnachuk O.V."/>
            <person name="Lukina A.P."/>
            <person name="Avakyan M.R."/>
            <person name="Kadnikov V.V."/>
            <person name="Begmatov S."/>
            <person name="Beletsky A.V."/>
            <person name="Vlasova K.G."/>
            <person name="Novikov A.A."/>
            <person name="Shcherbakova V.A."/>
            <person name="Mardanov A.V."/>
            <person name="Ravin N.V."/>
        </authorList>
    </citation>
    <scope>NUCLEOTIDE SEQUENCE [LARGE SCALE GENOMIC DNA]</scope>
    <source>
        <strain evidence="10 11">L945</strain>
    </source>
</reference>
<dbReference type="CDD" id="cd17502">
    <property type="entry name" value="MFS_Azr1_MDR_like"/>
    <property type="match status" value="1"/>
</dbReference>
<evidence type="ECO:0000256" key="4">
    <source>
        <dbReference type="ARBA" id="ARBA00022692"/>
    </source>
</evidence>
<dbReference type="PANTHER" id="PTHR23501">
    <property type="entry name" value="MAJOR FACILITATOR SUPERFAMILY"/>
    <property type="match status" value="1"/>
</dbReference>
<organism evidence="10 11">
    <name type="scientific">Carboxydichorda subterranea</name>
    <dbReference type="NCBI Taxonomy" id="3109565"/>
    <lineage>
        <taxon>Bacteria</taxon>
        <taxon>Bacillati</taxon>
        <taxon>Bacillota</taxon>
        <taxon>Limnochordia</taxon>
        <taxon>Limnochordales</taxon>
        <taxon>Geochordaceae</taxon>
        <taxon>Carboxydichorda</taxon>
    </lineage>
</organism>
<dbReference type="Proteomes" id="UP001332192">
    <property type="component" value="Chromosome"/>
</dbReference>
<protein>
    <submittedName>
        <fullName evidence="10">MDR family MFS transporter</fullName>
    </submittedName>
</protein>
<evidence type="ECO:0000256" key="1">
    <source>
        <dbReference type="ARBA" id="ARBA00004651"/>
    </source>
</evidence>
<feature type="transmembrane region" description="Helical" evidence="8">
    <location>
        <begin position="132"/>
        <end position="154"/>
    </location>
</feature>
<comment type="subcellular location">
    <subcellularLocation>
        <location evidence="1">Cell membrane</location>
        <topology evidence="1">Multi-pass membrane protein</topology>
    </subcellularLocation>
</comment>
<sequence length="538" mass="56218">MARDRRLQVVVSVMLATFLTAVDATIVDTAMPRIVGALGGFSLLTWLVSAYLLTSTATVPVYGKLADVIGRKRTFTLGAAVFLAGSALCGQARSMEELIAFRALQGLGAGAVQPVVQTIIGDIFSPAERARMQAWFSSVWGISALIGPLAGGFIVDHFSWRWLFYVNLPLGALAIAMLLRNLEEHVQPRRLPIDVAGSVLLTVGASALLLALLEGGIRQPWNSPAILGMLGGSAVTLALFVVQERRHPDPMLPLDLFRDPTIAVANLASLMIGGVFYGTTVYLPLWAQGVQGFSATRSGASLLWLSIGWPLASMYGGRYILKVGQRPAALLGLALDAAAASGLLVLDRLPGGIPEAGLAAVTFVIGAGMGFSTLAFILGVQGAVGWERRGVATASLQFVRTLGGLVWVSLMGAVMNLGLAARLRHIPELGVRTMLDAAALGSDLLDPAKGARLGPRALAVAREALGEALRGVHGLVLAAAIGALLLALFFPNRRFQEAPPGAAQVPGRGAPSRRLPTSAAPWHDDAAAALPGGAERDP</sequence>
<name>A0ABZ1BYP6_9FIRM</name>
<feature type="transmembrane region" description="Helical" evidence="8">
    <location>
        <begin position="358"/>
        <end position="380"/>
    </location>
</feature>
<keyword evidence="6 8" id="KW-0472">Membrane</keyword>
<evidence type="ECO:0000256" key="8">
    <source>
        <dbReference type="SAM" id="Phobius"/>
    </source>
</evidence>
<keyword evidence="11" id="KW-1185">Reference proteome</keyword>
<dbReference type="RefSeq" id="WP_324717192.1">
    <property type="nucleotide sequence ID" value="NZ_CP141615.1"/>
</dbReference>
<evidence type="ECO:0000259" key="9">
    <source>
        <dbReference type="PROSITE" id="PS50850"/>
    </source>
</evidence>
<evidence type="ECO:0000313" key="11">
    <source>
        <dbReference type="Proteomes" id="UP001332192"/>
    </source>
</evidence>
<evidence type="ECO:0000256" key="2">
    <source>
        <dbReference type="ARBA" id="ARBA00022448"/>
    </source>
</evidence>